<keyword evidence="3" id="KW-1185">Reference proteome</keyword>
<dbReference type="GeneID" id="17322230"/>
<dbReference type="Gramene" id="CDF34694">
    <property type="protein sequence ID" value="CDF34694"/>
    <property type="gene ID" value="CHC_T00003613001"/>
</dbReference>
<evidence type="ECO:0000313" key="1">
    <source>
        <dbReference type="EMBL" id="CDF34694.1"/>
    </source>
</evidence>
<evidence type="ECO:0000313" key="2">
    <source>
        <dbReference type="EMBL" id="CDF38260.1"/>
    </source>
</evidence>
<evidence type="ECO:0000313" key="3">
    <source>
        <dbReference type="Proteomes" id="UP000012073"/>
    </source>
</evidence>
<dbReference type="KEGG" id="ccp:CHC_T00006099001"/>
<dbReference type="RefSeq" id="XP_005714513.1">
    <property type="nucleotide sequence ID" value="XM_005714456.1"/>
</dbReference>
<dbReference type="EMBL" id="HG001706">
    <property type="protein sequence ID" value="CDF34694.1"/>
    <property type="molecule type" value="Genomic_DNA"/>
</dbReference>
<dbReference type="AlphaFoldDB" id="R7Q9F8"/>
<name>R7Q9F8_CHOCR</name>
<organism evidence="1 3">
    <name type="scientific">Chondrus crispus</name>
    <name type="common">Carrageen Irish moss</name>
    <name type="synonym">Polymorpha crispa</name>
    <dbReference type="NCBI Taxonomy" id="2769"/>
    <lineage>
        <taxon>Eukaryota</taxon>
        <taxon>Rhodophyta</taxon>
        <taxon>Florideophyceae</taxon>
        <taxon>Rhodymeniophycidae</taxon>
        <taxon>Gigartinales</taxon>
        <taxon>Gigartinaceae</taxon>
        <taxon>Chondrus</taxon>
    </lineage>
</organism>
<dbReference type="KEGG" id="ccp:CHC_T00003613001"/>
<protein>
    <submittedName>
        <fullName evidence="1">Uncharacterized protein</fullName>
    </submittedName>
</protein>
<gene>
    <name evidence="1" type="ORF">CHC_T00003613001</name>
    <name evidence="2" type="ORF">CHC_T00006099001</name>
</gene>
<reference evidence="1" key="3">
    <citation type="submission" date="2013-05" db="EMBL/GenBank/DDBJ databases">
        <authorList>
            <person name="Genoscope - CEA"/>
        </authorList>
    </citation>
    <scope>NUCLEOTIDE SEQUENCE</scope>
    <source>
        <strain evidence="1">Stackhouse</strain>
    </source>
</reference>
<dbReference type="RefSeq" id="XP_005718145.1">
    <property type="nucleotide sequence ID" value="XM_005718088.1"/>
</dbReference>
<dbReference type="Gramene" id="CDF38260">
    <property type="protein sequence ID" value="CDF38260"/>
    <property type="gene ID" value="CHC_T00006099001"/>
</dbReference>
<dbReference type="EMBL" id="HG001907">
    <property type="protein sequence ID" value="CDF38260.1"/>
    <property type="molecule type" value="Genomic_DNA"/>
</dbReference>
<accession>R7Q9F8</accession>
<proteinExistence type="predicted"/>
<dbReference type="GeneID" id="17325863"/>
<reference evidence="3" key="1">
    <citation type="journal article" date="2013" name="Proc. Natl. Acad. Sci. U.S.A.">
        <title>Genome structure and metabolic features in the red seaweed Chondrus crispus shed light on evolution of the Archaeplastida.</title>
        <authorList>
            <person name="Collen J."/>
            <person name="Porcel B."/>
            <person name="Carre W."/>
            <person name="Ball S.G."/>
            <person name="Chaparro C."/>
            <person name="Tonon T."/>
            <person name="Barbeyron T."/>
            <person name="Michel G."/>
            <person name="Noel B."/>
            <person name="Valentin K."/>
            <person name="Elias M."/>
            <person name="Artiguenave F."/>
            <person name="Arun A."/>
            <person name="Aury J.M."/>
            <person name="Barbosa-Neto J.F."/>
            <person name="Bothwell J.H."/>
            <person name="Bouget F.Y."/>
            <person name="Brillet L."/>
            <person name="Cabello-Hurtado F."/>
            <person name="Capella-Gutierrez S."/>
            <person name="Charrier B."/>
            <person name="Cladiere L."/>
            <person name="Cock J.M."/>
            <person name="Coelho S.M."/>
            <person name="Colleoni C."/>
            <person name="Czjzek M."/>
            <person name="Da Silva C."/>
            <person name="Delage L."/>
            <person name="Denoeud F."/>
            <person name="Deschamps P."/>
            <person name="Dittami S.M."/>
            <person name="Gabaldon T."/>
            <person name="Gachon C.M."/>
            <person name="Groisillier A."/>
            <person name="Herve C."/>
            <person name="Jabbari K."/>
            <person name="Katinka M."/>
            <person name="Kloareg B."/>
            <person name="Kowalczyk N."/>
            <person name="Labadie K."/>
            <person name="Leblanc C."/>
            <person name="Lopez P.J."/>
            <person name="McLachlan D.H."/>
            <person name="Meslet-Cladiere L."/>
            <person name="Moustafa A."/>
            <person name="Nehr Z."/>
            <person name="Nyvall Collen P."/>
            <person name="Panaud O."/>
            <person name="Partensky F."/>
            <person name="Poulain J."/>
            <person name="Rensing S.A."/>
            <person name="Rousvoal S."/>
            <person name="Samson G."/>
            <person name="Symeonidi A."/>
            <person name="Weissenbach J."/>
            <person name="Zambounis A."/>
            <person name="Wincker P."/>
            <person name="Boyen C."/>
        </authorList>
    </citation>
    <scope>NUCLEOTIDE SEQUENCE [LARGE SCALE GENOMIC DNA]</scope>
    <source>
        <strain evidence="3">cv. Stackhouse</strain>
    </source>
</reference>
<reference evidence="1" key="2">
    <citation type="journal article" date="2013" name="Proc. Natl. Acad. Sci. U.S.A.">
        <title>Genome structure and metabolic features in the red seaweed Chondrus crispus shed light on evolution of the Archaeplastida.</title>
        <authorList>
            <person name="Collen J."/>
            <person name="Porcel B."/>
            <person name="Carre W."/>
            <person name="Ball S.G."/>
            <person name="Chaparro C."/>
            <person name="Tonon T."/>
            <person name="Barbeyron T."/>
            <person name="Michel G."/>
            <person name="Noel B."/>
            <person name="Valentin K."/>
            <person name="Elias M."/>
            <person name="Artiguenave F."/>
            <person name="Arun A."/>
            <person name="Aury J.M."/>
            <person name="Barbosa-Neto J.F."/>
            <person name="Bothwell J.H."/>
            <person name="Bouget F.Y."/>
            <person name="Brillet L."/>
            <person name="Cabello-Hurtado F."/>
            <person name="Capella-Gutierrez S."/>
            <person name="Charrier B."/>
            <person name="Cladiere L."/>
            <person name="Cock J.M."/>
            <person name="Coelho S.M."/>
            <person name="Colleoni C."/>
            <person name="Czjzek M."/>
            <person name="Da Silva C."/>
            <person name="Delage L."/>
            <person name="Denoeud F."/>
            <person name="Deschamps P."/>
            <person name="Dittami S.M."/>
            <person name="Gabalden T."/>
            <person name="Gachon C.M."/>
            <person name="Groisillier A."/>
            <person name="Herve C."/>
            <person name="Jabbari K."/>
            <person name="Katinka M."/>
            <person name="Kloareg B."/>
            <person name="Kowalczyk N."/>
            <person name="Labadie K."/>
            <person name="Leblanc C."/>
            <person name="Lopez P.J."/>
            <person name="McLachlan D.H."/>
            <person name="Meslet-Cladiere L."/>
            <person name="Moustafa A."/>
            <person name="Nehr Z."/>
            <person name="Nyvall Collen P."/>
            <person name="Panaud O."/>
            <person name="Partensky F."/>
            <person name="Poulain J."/>
            <person name="Rensing S.A."/>
            <person name="Rousvoal S."/>
            <person name="Samson G."/>
            <person name="Symeonidi A."/>
            <person name="Weissenbach J."/>
            <person name="Zambounis A."/>
            <person name="Wincker P."/>
            <person name="Boyen C."/>
        </authorList>
    </citation>
    <scope>NUCLEOTIDE SEQUENCE [LARGE SCALE GENOMIC DNA]</scope>
    <source>
        <strain evidence="1">Stackhouse</strain>
    </source>
</reference>
<sequence length="84" mass="9594">MYRGEHLHSRETWTGSMAFQFSPNINGIEGYFRSAESFILSHKPSNVIKAPMAHDYYCCRCAAWTAVGSLALEACNTRILYEER</sequence>
<dbReference type="Proteomes" id="UP000012073">
    <property type="component" value="Unassembled WGS sequence"/>
</dbReference>